<evidence type="ECO:0000256" key="4">
    <source>
        <dbReference type="ARBA" id="ARBA00022448"/>
    </source>
</evidence>
<feature type="transmembrane region" description="Helical" evidence="13">
    <location>
        <begin position="237"/>
        <end position="261"/>
    </location>
</feature>
<feature type="transmembrane region" description="Helical" evidence="13">
    <location>
        <begin position="103"/>
        <end position="126"/>
    </location>
</feature>
<evidence type="ECO:0000256" key="9">
    <source>
        <dbReference type="ARBA" id="ARBA00023136"/>
    </source>
</evidence>
<dbReference type="GO" id="GO:0005886">
    <property type="term" value="C:plasma membrane"/>
    <property type="evidence" value="ECO:0007669"/>
    <property type="project" value="UniProtKB-SubCell"/>
</dbReference>
<evidence type="ECO:0000256" key="1">
    <source>
        <dbReference type="ARBA" id="ARBA00003019"/>
    </source>
</evidence>
<feature type="transmembrane region" description="Helical" evidence="13">
    <location>
        <begin position="454"/>
        <end position="473"/>
    </location>
</feature>
<evidence type="ECO:0000256" key="6">
    <source>
        <dbReference type="ARBA" id="ARBA00022692"/>
    </source>
</evidence>
<feature type="transmembrane region" description="Helical" evidence="13">
    <location>
        <begin position="267"/>
        <end position="287"/>
    </location>
</feature>
<feature type="region of interest" description="Disordered" evidence="12">
    <location>
        <begin position="73"/>
        <end position="97"/>
    </location>
</feature>
<evidence type="ECO:0000256" key="11">
    <source>
        <dbReference type="ARBA" id="ARBA00032555"/>
    </source>
</evidence>
<dbReference type="SUPFAM" id="SSF103473">
    <property type="entry name" value="MFS general substrate transporter"/>
    <property type="match status" value="1"/>
</dbReference>
<dbReference type="EMBL" id="KN796114">
    <property type="protein sequence ID" value="KUI63813.1"/>
    <property type="molecule type" value="Genomic_DNA"/>
</dbReference>
<keyword evidence="4" id="KW-0813">Transport</keyword>
<keyword evidence="8" id="KW-0406">Ion transport</keyword>
<feature type="transmembrane region" description="Helical" evidence="13">
    <location>
        <begin position="485"/>
        <end position="506"/>
    </location>
</feature>
<feature type="compositionally biased region" description="Basic and acidic residues" evidence="12">
    <location>
        <begin position="552"/>
        <end position="561"/>
    </location>
</feature>
<evidence type="ECO:0000256" key="12">
    <source>
        <dbReference type="SAM" id="MobiDB-lite"/>
    </source>
</evidence>
<name>A0A194VIK5_CYTMA</name>
<dbReference type="Proteomes" id="UP000078559">
    <property type="component" value="Unassembled WGS sequence"/>
</dbReference>
<feature type="transmembrane region" description="Helical" evidence="13">
    <location>
        <begin position="395"/>
        <end position="413"/>
    </location>
</feature>
<feature type="transmembrane region" description="Helical" evidence="13">
    <location>
        <begin position="37"/>
        <end position="58"/>
    </location>
</feature>
<keyword evidence="5" id="KW-1003">Cell membrane</keyword>
<comment type="subcellular location">
    <subcellularLocation>
        <location evidence="2">Cell membrane</location>
        <topology evidence="2">Multi-pass membrane protein</topology>
    </subcellularLocation>
</comment>
<dbReference type="PANTHER" id="PTHR23516">
    <property type="entry name" value="SAM (S-ADENOSYL METHIONINE) TRANSPORTER"/>
    <property type="match status" value="1"/>
</dbReference>
<keyword evidence="9 13" id="KW-0472">Membrane</keyword>
<evidence type="ECO:0000256" key="13">
    <source>
        <dbReference type="SAM" id="Phobius"/>
    </source>
</evidence>
<accession>A0A194VIK5</accession>
<feature type="transmembrane region" description="Helical" evidence="13">
    <location>
        <begin position="138"/>
        <end position="160"/>
    </location>
</feature>
<evidence type="ECO:0000313" key="15">
    <source>
        <dbReference type="Proteomes" id="UP000078559"/>
    </source>
</evidence>
<evidence type="ECO:0000256" key="5">
    <source>
        <dbReference type="ARBA" id="ARBA00022475"/>
    </source>
</evidence>
<dbReference type="GO" id="GO:0015098">
    <property type="term" value="F:molybdate ion transmembrane transporter activity"/>
    <property type="evidence" value="ECO:0007669"/>
    <property type="project" value="InterPro"/>
</dbReference>
<dbReference type="InterPro" id="IPR008509">
    <property type="entry name" value="MOT2/MFSD5"/>
</dbReference>
<comment type="function">
    <text evidence="1">Mediates high-affinity intracellular uptake of the rare oligo-element molybdenum.</text>
</comment>
<feature type="transmembrane region" description="Helical" evidence="13">
    <location>
        <begin position="172"/>
        <end position="192"/>
    </location>
</feature>
<keyword evidence="7 13" id="KW-1133">Transmembrane helix</keyword>
<dbReference type="OrthoDB" id="263957at2759"/>
<reference evidence="14" key="1">
    <citation type="submission" date="2014-12" db="EMBL/GenBank/DDBJ databases">
        <title>Genome Sequence of Valsa Canker Pathogens Uncovers a Specific Adaption of Colonization on Woody Bark.</title>
        <authorList>
            <person name="Yin Z."/>
            <person name="Liu H."/>
            <person name="Gao X."/>
            <person name="Li Z."/>
            <person name="Song N."/>
            <person name="Ke X."/>
            <person name="Dai Q."/>
            <person name="Wu Y."/>
            <person name="Sun Y."/>
            <person name="Xu J.-R."/>
            <person name="Kang Z.K."/>
            <person name="Wang L."/>
            <person name="Huang L."/>
        </authorList>
    </citation>
    <scope>NUCLEOTIDE SEQUENCE [LARGE SCALE GENOMIC DNA]</scope>
    <source>
        <strain evidence="14">03-8</strain>
    </source>
</reference>
<dbReference type="GO" id="GO:0006811">
    <property type="term" value="P:monoatomic ion transport"/>
    <property type="evidence" value="ECO:0007669"/>
    <property type="project" value="UniProtKB-KW"/>
</dbReference>
<evidence type="ECO:0000256" key="8">
    <source>
        <dbReference type="ARBA" id="ARBA00023065"/>
    </source>
</evidence>
<evidence type="ECO:0000256" key="3">
    <source>
        <dbReference type="ARBA" id="ARBA00021242"/>
    </source>
</evidence>
<protein>
    <recommendedName>
        <fullName evidence="3">Molybdate-anion transporter</fullName>
    </recommendedName>
    <alternativeName>
        <fullName evidence="10">Major facilitator superfamily domain-containing protein 5</fullName>
    </alternativeName>
    <alternativeName>
        <fullName evidence="11">Molybdate transporter 2 homolog</fullName>
    </alternativeName>
</protein>
<evidence type="ECO:0000256" key="2">
    <source>
        <dbReference type="ARBA" id="ARBA00004651"/>
    </source>
</evidence>
<proteinExistence type="predicted"/>
<dbReference type="InterPro" id="IPR036259">
    <property type="entry name" value="MFS_trans_sf"/>
</dbReference>
<keyword evidence="6 13" id="KW-0812">Transmembrane</keyword>
<evidence type="ECO:0000256" key="10">
    <source>
        <dbReference type="ARBA" id="ARBA00030646"/>
    </source>
</evidence>
<dbReference type="Gene3D" id="1.20.1250.20">
    <property type="entry name" value="MFS general substrate transporter like domains"/>
    <property type="match status" value="1"/>
</dbReference>
<gene>
    <name evidence="14" type="ORF">VM1G_10420</name>
</gene>
<evidence type="ECO:0000313" key="14">
    <source>
        <dbReference type="EMBL" id="KUI63813.1"/>
    </source>
</evidence>
<feature type="transmembrane region" description="Helical" evidence="13">
    <location>
        <begin position="364"/>
        <end position="383"/>
    </location>
</feature>
<evidence type="ECO:0000256" key="7">
    <source>
        <dbReference type="ARBA" id="ARBA00022989"/>
    </source>
</evidence>
<keyword evidence="15" id="KW-1185">Reference proteome</keyword>
<dbReference type="PANTHER" id="PTHR23516:SF1">
    <property type="entry name" value="MOLYBDATE-ANION TRANSPORTER"/>
    <property type="match status" value="1"/>
</dbReference>
<sequence>MTRSDKISTPLDSPYLPEYDIAKSTPKTTKYTMQLDIYWTTLLILLPAVVLLTGRNIIIQPFVRIQSTWRKVDTEDKPDPPIESEQQEKPPKHDDEPGKFRHAFLTVYLLVMSSEWLSGPYLYALLRDDKALSESVVIGLYATAYTSAAVSATVTGFLADRYGRRRAGMAQCGIHSLACLTVIFGGNCLPVLFVGRVLAGTALTMLWTVFESWMVTEWNVRGLGRDDGDEGGLGKMFGLMTTANCMAAIVGGVLGHCMVSVMGSKLWPFWAGIVLEVIAVAVMWHTWNENYGVTHESKSENEESVVEGSNGSRWFGDGRIWALTFVTCCFEGTTFLIIFLWPSILQKAHIAALEKRNPGSPNEIPYGVIFAALMAAMILGALLFNASSRRGVPPVWLLMTGVLIAICSLFLLAILGGEVALFCAFLLFEVANGLYVPSIAYLRGLVVDEKSRTGMYGLMKIPLFIFVILALGITAEGSRFKRLVFASASGCLLVAAFALVIGFGFVRIFRCPREPTYSIQEEYLEVSAGAGYEYGERGSELDAPDSGAQSLGRKEMMLEGD</sequence>
<organism evidence="14 15">
    <name type="scientific">Cytospora mali</name>
    <name type="common">Apple Valsa canker fungus</name>
    <name type="synonym">Valsa mali</name>
    <dbReference type="NCBI Taxonomy" id="578113"/>
    <lineage>
        <taxon>Eukaryota</taxon>
        <taxon>Fungi</taxon>
        <taxon>Dikarya</taxon>
        <taxon>Ascomycota</taxon>
        <taxon>Pezizomycotina</taxon>
        <taxon>Sordariomycetes</taxon>
        <taxon>Sordariomycetidae</taxon>
        <taxon>Diaporthales</taxon>
        <taxon>Cytosporaceae</taxon>
        <taxon>Cytospora</taxon>
    </lineage>
</organism>
<dbReference type="AlphaFoldDB" id="A0A194VIK5"/>
<feature type="region of interest" description="Disordered" evidence="12">
    <location>
        <begin position="537"/>
        <end position="561"/>
    </location>
</feature>
<dbReference type="Pfam" id="PF05631">
    <property type="entry name" value="MFS_5"/>
    <property type="match status" value="1"/>
</dbReference>
<feature type="transmembrane region" description="Helical" evidence="13">
    <location>
        <begin position="320"/>
        <end position="344"/>
    </location>
</feature>
<feature type="transmembrane region" description="Helical" evidence="13">
    <location>
        <begin position="419"/>
        <end position="442"/>
    </location>
</feature>